<evidence type="ECO:0000313" key="1">
    <source>
        <dbReference type="EMBL" id="SDM51022.1"/>
    </source>
</evidence>
<evidence type="ECO:0000313" key="2">
    <source>
        <dbReference type="Proteomes" id="UP000199226"/>
    </source>
</evidence>
<gene>
    <name evidence="1" type="ORF">SAMN05421813_11429</name>
</gene>
<name>A0A1G9TTQ2_9SPHI</name>
<sequence length="310" mass="35416">MKVKLIKHIFISALILSGCDTMNKINKPLPKLEHGLYNIRLNEQIMEVDPYSGGRIKSLKLDGKDFLTDSTVNNFNWGSTFWLSPQSDWSWPPSAEIDNKAYTAKVNNDQLIMISPKDPKTGIVVKKIFSANKKTDSYKLQYILSNLSDRSQKVAPWEVTRVHINGLAFFPFGKGERRGGLIPYTTEKDGISWYQYRAHQVPAKGDRQLYSDGAEGWLAEVNGNMILIKKFQDIPFEKNAPNEGEIEWYASPVVQGKSYVEIEHQGAYEELKPGESVNWQVEWFLRKLPSNIKQEEGNSILVNYVRTIVK</sequence>
<proteinExistence type="predicted"/>
<dbReference type="RefSeq" id="WP_090704799.1">
    <property type="nucleotide sequence ID" value="NZ_FNHH01000014.1"/>
</dbReference>
<dbReference type="PROSITE" id="PS51257">
    <property type="entry name" value="PROKAR_LIPOPROTEIN"/>
    <property type="match status" value="1"/>
</dbReference>
<keyword evidence="2" id="KW-1185">Reference proteome</keyword>
<evidence type="ECO:0008006" key="3">
    <source>
        <dbReference type="Google" id="ProtNLM"/>
    </source>
</evidence>
<organism evidence="1 2">
    <name type="scientific">Daejeonella rubra</name>
    <dbReference type="NCBI Taxonomy" id="990371"/>
    <lineage>
        <taxon>Bacteria</taxon>
        <taxon>Pseudomonadati</taxon>
        <taxon>Bacteroidota</taxon>
        <taxon>Sphingobacteriia</taxon>
        <taxon>Sphingobacteriales</taxon>
        <taxon>Sphingobacteriaceae</taxon>
        <taxon>Daejeonella</taxon>
    </lineage>
</organism>
<dbReference type="InterPro" id="IPR025488">
    <property type="entry name" value="DUF4380"/>
</dbReference>
<dbReference type="Proteomes" id="UP000199226">
    <property type="component" value="Unassembled WGS sequence"/>
</dbReference>
<protein>
    <recommendedName>
        <fullName evidence="3">DUF4380 domain-containing protein</fullName>
    </recommendedName>
</protein>
<dbReference type="Pfam" id="PF14315">
    <property type="entry name" value="DUF4380"/>
    <property type="match status" value="1"/>
</dbReference>
<accession>A0A1G9TTQ2</accession>
<dbReference type="EMBL" id="FNHH01000014">
    <property type="protein sequence ID" value="SDM51022.1"/>
    <property type="molecule type" value="Genomic_DNA"/>
</dbReference>
<dbReference type="AlphaFoldDB" id="A0A1G9TTQ2"/>
<reference evidence="2" key="1">
    <citation type="submission" date="2016-10" db="EMBL/GenBank/DDBJ databases">
        <authorList>
            <person name="Varghese N."/>
            <person name="Submissions S."/>
        </authorList>
    </citation>
    <scope>NUCLEOTIDE SEQUENCE [LARGE SCALE GENOMIC DNA]</scope>
    <source>
        <strain evidence="2">DSM 24536</strain>
    </source>
</reference>
<dbReference type="STRING" id="990371.SAMN05421813_11429"/>
<dbReference type="OrthoDB" id="6384861at2"/>